<dbReference type="Gene3D" id="3.40.33.10">
    <property type="entry name" value="CAP"/>
    <property type="match status" value="2"/>
</dbReference>
<gene>
    <name evidence="3" type="ORF">V8G54_015178</name>
</gene>
<feature type="signal peptide" evidence="1">
    <location>
        <begin position="1"/>
        <end position="22"/>
    </location>
</feature>
<reference evidence="3 4" key="1">
    <citation type="journal article" date="2023" name="Life. Sci Alliance">
        <title>Evolutionary insights into 3D genome organization and epigenetic landscape of Vigna mungo.</title>
        <authorList>
            <person name="Junaid A."/>
            <person name="Singh B."/>
            <person name="Bhatia S."/>
        </authorList>
    </citation>
    <scope>NUCLEOTIDE SEQUENCE [LARGE SCALE GENOMIC DNA]</scope>
    <source>
        <strain evidence="3">Urdbean</strain>
    </source>
</reference>
<dbReference type="SUPFAM" id="SSF55797">
    <property type="entry name" value="PR-1-like"/>
    <property type="match status" value="2"/>
</dbReference>
<dbReference type="GO" id="GO:0005576">
    <property type="term" value="C:extracellular region"/>
    <property type="evidence" value="ECO:0007669"/>
    <property type="project" value="InterPro"/>
</dbReference>
<sequence length="384" mass="43213">MSPWHVIVAIVLLLCATRLTLAQNTPQDYLEVHNQARAEVGVGPLSWNHTLQAYAQRYANERIPDCNLEHSMGPYGENLAEGYGEMKGSDAVKFWLTEKPDYDYGSNRCVHDECGHYTQIVWRNSIHLGCARAKCNNAILHQETMKENDLIDSLSYQYLIPRRIVLVFVIIGNVANSQDSPTDYLNGHNAARSEVGVENIVWNDTVAAFAQNYANQRCFSGTRVSRPVFPGKVGDQLCQQQSSEVQKVEVRWHTENGRTFLVEAVFKYERGNDSGVVLILIFRENTFSYRERLLMRGNGRRSAVIRIDDRCSTNLGWQLISRSSYYTTLGARDDRATGSYSPDSVLVVAEDTLEANLEDVLEDAVQAEQTVEAIPENFVGPSGH</sequence>
<keyword evidence="4" id="KW-1185">Reference proteome</keyword>
<evidence type="ECO:0000313" key="3">
    <source>
        <dbReference type="EMBL" id="WVZ10648.1"/>
    </source>
</evidence>
<dbReference type="CDD" id="cd05381">
    <property type="entry name" value="CAP_PR-1"/>
    <property type="match status" value="1"/>
</dbReference>
<dbReference type="InterPro" id="IPR001283">
    <property type="entry name" value="CRISP-related"/>
</dbReference>
<protein>
    <recommendedName>
        <fullName evidence="2">SCP domain-containing protein</fullName>
    </recommendedName>
</protein>
<dbReference type="PROSITE" id="PS01009">
    <property type="entry name" value="CRISP_1"/>
    <property type="match status" value="1"/>
</dbReference>
<feature type="domain" description="SCP" evidence="2">
    <location>
        <begin position="24"/>
        <end position="141"/>
    </location>
</feature>
<dbReference type="Pfam" id="PF00188">
    <property type="entry name" value="CAP"/>
    <property type="match status" value="2"/>
</dbReference>
<keyword evidence="1" id="KW-0732">Signal</keyword>
<dbReference type="InterPro" id="IPR018244">
    <property type="entry name" value="Allrgn_V5/Tpx1_CS"/>
</dbReference>
<dbReference type="EMBL" id="CP144696">
    <property type="protein sequence ID" value="WVZ10648.1"/>
    <property type="molecule type" value="Genomic_DNA"/>
</dbReference>
<proteinExistence type="predicted"/>
<dbReference type="Proteomes" id="UP001374535">
    <property type="component" value="Chromosome 5"/>
</dbReference>
<feature type="chain" id="PRO_5042937626" description="SCP domain-containing protein" evidence="1">
    <location>
        <begin position="23"/>
        <end position="384"/>
    </location>
</feature>
<dbReference type="FunFam" id="3.40.33.10:FF:000004">
    <property type="entry name" value="CAP, cysteine-rich secretory protein, antigen 5"/>
    <property type="match status" value="1"/>
</dbReference>
<evidence type="ECO:0000313" key="4">
    <source>
        <dbReference type="Proteomes" id="UP001374535"/>
    </source>
</evidence>
<evidence type="ECO:0000259" key="2">
    <source>
        <dbReference type="SMART" id="SM00198"/>
    </source>
</evidence>
<dbReference type="PANTHER" id="PTHR10334">
    <property type="entry name" value="CYSTEINE-RICH SECRETORY PROTEIN-RELATED"/>
    <property type="match status" value="1"/>
</dbReference>
<organism evidence="3 4">
    <name type="scientific">Vigna mungo</name>
    <name type="common">Black gram</name>
    <name type="synonym">Phaseolus mungo</name>
    <dbReference type="NCBI Taxonomy" id="3915"/>
    <lineage>
        <taxon>Eukaryota</taxon>
        <taxon>Viridiplantae</taxon>
        <taxon>Streptophyta</taxon>
        <taxon>Embryophyta</taxon>
        <taxon>Tracheophyta</taxon>
        <taxon>Spermatophyta</taxon>
        <taxon>Magnoliopsida</taxon>
        <taxon>eudicotyledons</taxon>
        <taxon>Gunneridae</taxon>
        <taxon>Pentapetalae</taxon>
        <taxon>rosids</taxon>
        <taxon>fabids</taxon>
        <taxon>Fabales</taxon>
        <taxon>Fabaceae</taxon>
        <taxon>Papilionoideae</taxon>
        <taxon>50 kb inversion clade</taxon>
        <taxon>NPAAA clade</taxon>
        <taxon>indigoferoid/millettioid clade</taxon>
        <taxon>Phaseoleae</taxon>
        <taxon>Vigna</taxon>
    </lineage>
</organism>
<accession>A0AAQ3NKP8</accession>
<dbReference type="InterPro" id="IPR014044">
    <property type="entry name" value="CAP_dom"/>
</dbReference>
<dbReference type="PRINTS" id="PR00837">
    <property type="entry name" value="V5TPXLIKE"/>
</dbReference>
<name>A0AAQ3NKP8_VIGMU</name>
<dbReference type="InterPro" id="IPR035940">
    <property type="entry name" value="CAP_sf"/>
</dbReference>
<evidence type="ECO:0000256" key="1">
    <source>
        <dbReference type="SAM" id="SignalP"/>
    </source>
</evidence>
<dbReference type="SMART" id="SM00198">
    <property type="entry name" value="SCP"/>
    <property type="match status" value="1"/>
</dbReference>
<dbReference type="AlphaFoldDB" id="A0AAQ3NKP8"/>